<dbReference type="AlphaFoldDB" id="A0AAQ3KQ82"/>
<dbReference type="PANTHER" id="PTHR31973:SF187">
    <property type="entry name" value="MUTATOR TRANSPOSASE MUDRA PROTEIN"/>
    <property type="match status" value="1"/>
</dbReference>
<dbReference type="Proteomes" id="UP001327560">
    <property type="component" value="Chromosome 6"/>
</dbReference>
<dbReference type="PANTHER" id="PTHR31973">
    <property type="entry name" value="POLYPROTEIN, PUTATIVE-RELATED"/>
    <property type="match status" value="1"/>
</dbReference>
<evidence type="ECO:0000313" key="2">
    <source>
        <dbReference type="Proteomes" id="UP001327560"/>
    </source>
</evidence>
<keyword evidence="2" id="KW-1185">Reference proteome</keyword>
<sequence length="229" mass="27004">MRNPRLQQSATAHIMATWGKQPLRHSTRRRRTILPPKRGQSIAKKPGLEHALLECVTFAEHKNCARYIYANWKKKYNGHYFKSLFWKAIRAMEESKLNRVLIELAATSQQTYDSLITTRLKKNCQTHVSTICKSDNVINNISETFNAYILKAKSKPIVDMLEKIKRKLMKRMYMKREMVSKWSGDICPNIRRKLEKSKEKSRYCIVTPSCNFKFEVQYMDKIYVVNFSN</sequence>
<organism evidence="1 2">
    <name type="scientific">Canna indica</name>
    <name type="common">Indian-shot</name>
    <dbReference type="NCBI Taxonomy" id="4628"/>
    <lineage>
        <taxon>Eukaryota</taxon>
        <taxon>Viridiplantae</taxon>
        <taxon>Streptophyta</taxon>
        <taxon>Embryophyta</taxon>
        <taxon>Tracheophyta</taxon>
        <taxon>Spermatophyta</taxon>
        <taxon>Magnoliopsida</taxon>
        <taxon>Liliopsida</taxon>
        <taxon>Zingiberales</taxon>
        <taxon>Cannaceae</taxon>
        <taxon>Canna</taxon>
    </lineage>
</organism>
<accession>A0AAQ3KQ82</accession>
<gene>
    <name evidence="1" type="ORF">Cni_G20606</name>
</gene>
<reference evidence="1 2" key="1">
    <citation type="submission" date="2023-10" db="EMBL/GenBank/DDBJ databases">
        <title>Chromosome-scale genome assembly provides insights into flower coloration mechanisms of Canna indica.</title>
        <authorList>
            <person name="Li C."/>
        </authorList>
    </citation>
    <scope>NUCLEOTIDE SEQUENCE [LARGE SCALE GENOMIC DNA]</scope>
    <source>
        <tissue evidence="1">Flower</tissue>
    </source>
</reference>
<proteinExistence type="predicted"/>
<name>A0AAQ3KQ82_9LILI</name>
<evidence type="ECO:0000313" key="1">
    <source>
        <dbReference type="EMBL" id="WOL11842.1"/>
    </source>
</evidence>
<dbReference type="EMBL" id="CP136895">
    <property type="protein sequence ID" value="WOL11842.1"/>
    <property type="molecule type" value="Genomic_DNA"/>
</dbReference>
<protein>
    <submittedName>
        <fullName evidence="1">Uncharacterized protein</fullName>
    </submittedName>
</protein>